<dbReference type="InterPro" id="IPR029058">
    <property type="entry name" value="AB_hydrolase_fold"/>
</dbReference>
<dbReference type="SUPFAM" id="SSF53474">
    <property type="entry name" value="alpha/beta-Hydrolases"/>
    <property type="match status" value="1"/>
</dbReference>
<dbReference type="Proteomes" id="UP001595796">
    <property type="component" value="Unassembled WGS sequence"/>
</dbReference>
<dbReference type="GO" id="GO:0016787">
    <property type="term" value="F:hydrolase activity"/>
    <property type="evidence" value="ECO:0007669"/>
    <property type="project" value="UniProtKB-KW"/>
</dbReference>
<dbReference type="RefSeq" id="WP_114956023.1">
    <property type="nucleotide sequence ID" value="NZ_JBHSJF010000006.1"/>
</dbReference>
<keyword evidence="2" id="KW-1185">Reference proteome</keyword>
<proteinExistence type="predicted"/>
<organism evidence="1 2">
    <name type="scientific">Flaviflagellibacter deserti</name>
    <dbReference type="NCBI Taxonomy" id="2267266"/>
    <lineage>
        <taxon>Bacteria</taxon>
        <taxon>Pseudomonadati</taxon>
        <taxon>Pseudomonadota</taxon>
        <taxon>Alphaproteobacteria</taxon>
        <taxon>Hyphomicrobiales</taxon>
        <taxon>Flaviflagellibacter</taxon>
    </lineage>
</organism>
<name>A0ABV9Z3V6_9HYPH</name>
<dbReference type="InterPro" id="IPR010662">
    <property type="entry name" value="RBBP9/YdeN"/>
</dbReference>
<protein>
    <submittedName>
        <fullName evidence="1">RBBP9/YdeN family alpha/beta hydrolase</fullName>
    </submittedName>
</protein>
<dbReference type="Pfam" id="PF06821">
    <property type="entry name" value="Ser_hydrolase"/>
    <property type="match status" value="1"/>
</dbReference>
<reference evidence="2" key="1">
    <citation type="journal article" date="2019" name="Int. J. Syst. Evol. Microbiol.">
        <title>The Global Catalogue of Microorganisms (GCM) 10K type strain sequencing project: providing services to taxonomists for standard genome sequencing and annotation.</title>
        <authorList>
            <consortium name="The Broad Institute Genomics Platform"/>
            <consortium name="The Broad Institute Genome Sequencing Center for Infectious Disease"/>
            <person name="Wu L."/>
            <person name="Ma J."/>
        </authorList>
    </citation>
    <scope>NUCLEOTIDE SEQUENCE [LARGE SCALE GENOMIC DNA]</scope>
    <source>
        <strain evidence="2">CGMCC 1.16444</strain>
    </source>
</reference>
<comment type="caution">
    <text evidence="1">The sequence shown here is derived from an EMBL/GenBank/DDBJ whole genome shotgun (WGS) entry which is preliminary data.</text>
</comment>
<gene>
    <name evidence="1" type="ORF">ACFPFW_12305</name>
</gene>
<dbReference type="Gene3D" id="3.40.50.1820">
    <property type="entry name" value="alpha/beta hydrolase"/>
    <property type="match status" value="1"/>
</dbReference>
<evidence type="ECO:0000313" key="2">
    <source>
        <dbReference type="Proteomes" id="UP001595796"/>
    </source>
</evidence>
<keyword evidence="1" id="KW-0378">Hydrolase</keyword>
<sequence>MNALILPGLGNSGPSHWQSCWEKEIVGARRVELGDWDAPDPAVWIARLDDAVSNAGPDAVLIAHSLSCSLVAHWARRPRPIRAAMLVAPADVDSRDRTPEPAWTFAPMPLERLPFPALLVSSSNDPYVSIDRAKTFAGAWGARFVDIGDKGHINGDSELGGWAEGKALLDDLLSL</sequence>
<accession>A0ABV9Z3V6</accession>
<evidence type="ECO:0000313" key="1">
    <source>
        <dbReference type="EMBL" id="MFC5068792.1"/>
    </source>
</evidence>
<dbReference type="EMBL" id="JBHSJF010000006">
    <property type="protein sequence ID" value="MFC5068792.1"/>
    <property type="molecule type" value="Genomic_DNA"/>
</dbReference>